<dbReference type="GO" id="GO:0044550">
    <property type="term" value="P:secondary metabolite biosynthetic process"/>
    <property type="evidence" value="ECO:0007669"/>
    <property type="project" value="TreeGrafter"/>
</dbReference>
<sequence>MPSLSSPSSSSLHARSSSFSRASPLAHLSQTDRALFYAHGIGPARPVPIPIVHHAFEAHAAAQPAAIAIEHHTRAHHESITYAGLDAAADRLAHALRTAHAIVPGTRVAVLARRSVAHAVAVVAALKAGAQYVPLDAQTITDETLQFVLEDATPRVVLAMHEFVHRVPTNPEAYAVLDVEAQMEIGEREMPHPCKVPDLSSPADGAYCIYTSGTTGRPKGVDVRHRGITNVLSAPPGNVHMAPGVRVAQLLNIAFDMGAWELLGALTNGATLCLRGNSRAEWVALMKTVQVVVATPSVLAQHDPREYPSLRRVIVGGEPCPQALADRWASALPDLAFHNCCGPTEISICNTITPPHVPGSPAPLPIGAPIPNTNVYILARDGGLRPVPVGAVGCMWVGGVGVSGGYLNLGERTRERWRRDLFVGGGVVGKSDKEADEEDEWAKTPRGDWVHPMMFNTGDLGRWRRDGQLEHMGRADDQVKVKGFRVELDGVACAMRAHPPVQNAVALLINNALWGFVTPASADLAAVRAAAARTQPAYAVPALERMRAMDVFPMTRNGKVDKRELSAVALGGGAGVGVETQALVQAGVQEPQQLQVVEREVEVLPSASTGVSVPPLGMGPAQFVLEETLKMVRVDLA</sequence>
<comment type="caution">
    <text evidence="3">The sequence shown here is derived from an EMBL/GenBank/DDBJ whole genome shotgun (WGS) entry which is preliminary data.</text>
</comment>
<gene>
    <name evidence="3" type="ORF">H0H81_004781</name>
</gene>
<dbReference type="SUPFAM" id="SSF56801">
    <property type="entry name" value="Acetyl-CoA synthetase-like"/>
    <property type="match status" value="1"/>
</dbReference>
<evidence type="ECO:0000259" key="2">
    <source>
        <dbReference type="Pfam" id="PF00501"/>
    </source>
</evidence>
<reference evidence="3" key="2">
    <citation type="submission" date="2021-10" db="EMBL/GenBank/DDBJ databases">
        <title>Phylogenomics reveals ancestral predisposition of the termite-cultivated fungus Termitomyces towards a domesticated lifestyle.</title>
        <authorList>
            <person name="Auxier B."/>
            <person name="Grum-Grzhimaylo A."/>
            <person name="Cardenas M.E."/>
            <person name="Lodge J.D."/>
            <person name="Laessoe T."/>
            <person name="Pedersen O."/>
            <person name="Smith M.E."/>
            <person name="Kuyper T.W."/>
            <person name="Franco-Molano E.A."/>
            <person name="Baroni T.J."/>
            <person name="Aanen D.K."/>
        </authorList>
    </citation>
    <scope>NUCLEOTIDE SEQUENCE</scope>
    <source>
        <strain evidence="3">D49</strain>
    </source>
</reference>
<dbReference type="InterPro" id="IPR010071">
    <property type="entry name" value="AA_adenyl_dom"/>
</dbReference>
<dbReference type="PANTHER" id="PTHR45527">
    <property type="entry name" value="NONRIBOSOMAL PEPTIDE SYNTHETASE"/>
    <property type="match status" value="1"/>
</dbReference>
<dbReference type="EMBL" id="JABCKI010000121">
    <property type="protein sequence ID" value="KAG5652509.1"/>
    <property type="molecule type" value="Genomic_DNA"/>
</dbReference>
<keyword evidence="1" id="KW-0511">Multifunctional enzyme</keyword>
<evidence type="ECO:0000313" key="3">
    <source>
        <dbReference type="EMBL" id="KAG5652509.1"/>
    </source>
</evidence>
<keyword evidence="4" id="KW-1185">Reference proteome</keyword>
<dbReference type="PANTHER" id="PTHR45527:SF1">
    <property type="entry name" value="FATTY ACID SYNTHASE"/>
    <property type="match status" value="1"/>
</dbReference>
<dbReference type="Gene3D" id="3.30.300.30">
    <property type="match status" value="1"/>
</dbReference>
<dbReference type="Pfam" id="PF00501">
    <property type="entry name" value="AMP-binding"/>
    <property type="match status" value="1"/>
</dbReference>
<dbReference type="InterPro" id="IPR000873">
    <property type="entry name" value="AMP-dep_synth/lig_dom"/>
</dbReference>
<evidence type="ECO:0000256" key="1">
    <source>
        <dbReference type="ARBA" id="ARBA00023268"/>
    </source>
</evidence>
<dbReference type="Gene3D" id="3.40.50.12780">
    <property type="entry name" value="N-terminal domain of ligase-like"/>
    <property type="match status" value="1"/>
</dbReference>
<dbReference type="InterPro" id="IPR042099">
    <property type="entry name" value="ANL_N_sf"/>
</dbReference>
<dbReference type="GO" id="GO:0031177">
    <property type="term" value="F:phosphopantetheine binding"/>
    <property type="evidence" value="ECO:0007669"/>
    <property type="project" value="TreeGrafter"/>
</dbReference>
<protein>
    <recommendedName>
        <fullName evidence="2">AMP-dependent synthetase/ligase domain-containing protein</fullName>
    </recommendedName>
</protein>
<dbReference type="Proteomes" id="UP000717328">
    <property type="component" value="Unassembled WGS sequence"/>
</dbReference>
<dbReference type="GO" id="GO:0005737">
    <property type="term" value="C:cytoplasm"/>
    <property type="evidence" value="ECO:0007669"/>
    <property type="project" value="TreeGrafter"/>
</dbReference>
<proteinExistence type="predicted"/>
<name>A0A9P7GKW6_9AGAR</name>
<feature type="domain" description="AMP-dependent synthetase/ligase" evidence="2">
    <location>
        <begin position="56"/>
        <end position="407"/>
    </location>
</feature>
<dbReference type="OrthoDB" id="416786at2759"/>
<dbReference type="InterPro" id="IPR045851">
    <property type="entry name" value="AMP-bd_C_sf"/>
</dbReference>
<accession>A0A9P7GKW6</accession>
<reference evidence="3" key="1">
    <citation type="submission" date="2021-02" db="EMBL/GenBank/DDBJ databases">
        <authorList>
            <person name="Nieuwenhuis M."/>
            <person name="Van De Peppel L.J.J."/>
        </authorList>
    </citation>
    <scope>NUCLEOTIDE SEQUENCE</scope>
    <source>
        <strain evidence="3">D49</strain>
    </source>
</reference>
<dbReference type="NCBIfam" id="TIGR01733">
    <property type="entry name" value="AA-adenyl-dom"/>
    <property type="match status" value="1"/>
</dbReference>
<dbReference type="GO" id="GO:0043041">
    <property type="term" value="P:amino acid activation for nonribosomal peptide biosynthetic process"/>
    <property type="evidence" value="ECO:0007669"/>
    <property type="project" value="TreeGrafter"/>
</dbReference>
<dbReference type="AlphaFoldDB" id="A0A9P7GKW6"/>
<evidence type="ECO:0000313" key="4">
    <source>
        <dbReference type="Proteomes" id="UP000717328"/>
    </source>
</evidence>
<organism evidence="3 4">
    <name type="scientific">Sphagnurus paluster</name>
    <dbReference type="NCBI Taxonomy" id="117069"/>
    <lineage>
        <taxon>Eukaryota</taxon>
        <taxon>Fungi</taxon>
        <taxon>Dikarya</taxon>
        <taxon>Basidiomycota</taxon>
        <taxon>Agaricomycotina</taxon>
        <taxon>Agaricomycetes</taxon>
        <taxon>Agaricomycetidae</taxon>
        <taxon>Agaricales</taxon>
        <taxon>Tricholomatineae</taxon>
        <taxon>Lyophyllaceae</taxon>
        <taxon>Sphagnurus</taxon>
    </lineage>
</organism>